<dbReference type="KEGG" id="cthd:CDO33_00355"/>
<comment type="caution">
    <text evidence="1">The sequence shown here is derived from an EMBL/GenBank/DDBJ whole genome shotgun (WGS) entry which is preliminary data.</text>
</comment>
<evidence type="ECO:0000313" key="1">
    <source>
        <dbReference type="EMBL" id="PNT97949.1"/>
    </source>
</evidence>
<dbReference type="RefSeq" id="WP_103082023.1">
    <property type="nucleotide sequence ID" value="NZ_CP021850.1"/>
</dbReference>
<sequence length="178" mass="21089">MITKEELNAITQNLDKQVKKAVEKFLYTNGLVEDYQRDYFKDTEKLLYAYPDLKLKVEQDMEDLKSGVLAMKVNRSKDIIRLSANSGSWKPEEYVQEEIIRSRKASMERTRLQVQRIDRALETIKDDQYYDIIPMRYFDRIKIEEIADRLVCDESTVRRNKNRLVNKIKIVLFGADAL</sequence>
<accession>A0A2K2EY05</accession>
<proteinExistence type="predicted"/>
<keyword evidence="2" id="KW-1185">Reference proteome</keyword>
<dbReference type="InterPro" id="IPR013324">
    <property type="entry name" value="RNA_pol_sigma_r3/r4-like"/>
</dbReference>
<evidence type="ECO:0000313" key="2">
    <source>
        <dbReference type="Proteomes" id="UP000236151"/>
    </source>
</evidence>
<name>A0A2K2EY05_9CLOT</name>
<dbReference type="Gene3D" id="1.10.10.10">
    <property type="entry name" value="Winged helix-like DNA-binding domain superfamily/Winged helix DNA-binding domain"/>
    <property type="match status" value="1"/>
</dbReference>
<dbReference type="OrthoDB" id="9785884at2"/>
<protein>
    <submittedName>
        <fullName evidence="1">Uncharacterized protein</fullName>
    </submittedName>
</protein>
<gene>
    <name evidence="1" type="ORF">CDQ84_12245</name>
</gene>
<dbReference type="Proteomes" id="UP000236151">
    <property type="component" value="Unassembled WGS sequence"/>
</dbReference>
<dbReference type="EMBL" id="NIOJ01000032">
    <property type="protein sequence ID" value="PNT97949.1"/>
    <property type="molecule type" value="Genomic_DNA"/>
</dbReference>
<organism evidence="1 2">
    <name type="scientific">Clostridium thermosuccinogenes</name>
    <dbReference type="NCBI Taxonomy" id="84032"/>
    <lineage>
        <taxon>Bacteria</taxon>
        <taxon>Bacillati</taxon>
        <taxon>Bacillota</taxon>
        <taxon>Clostridia</taxon>
        <taxon>Eubacteriales</taxon>
        <taxon>Clostridiaceae</taxon>
        <taxon>Clostridium</taxon>
    </lineage>
</organism>
<dbReference type="InterPro" id="IPR036388">
    <property type="entry name" value="WH-like_DNA-bd_sf"/>
</dbReference>
<dbReference type="SUPFAM" id="SSF88659">
    <property type="entry name" value="Sigma3 and sigma4 domains of RNA polymerase sigma factors"/>
    <property type="match status" value="1"/>
</dbReference>
<reference evidence="1 2" key="1">
    <citation type="submission" date="2017-06" db="EMBL/GenBank/DDBJ databases">
        <title>Investigating the central metabolism of Clostridium thermosuccinogenes.</title>
        <authorList>
            <person name="Koendjbiharie J.G."/>
            <person name="van Kranenburg R."/>
        </authorList>
    </citation>
    <scope>NUCLEOTIDE SEQUENCE [LARGE SCALE GENOMIC DNA]</scope>
    <source>
        <strain evidence="1 2">DSM 5806</strain>
    </source>
</reference>
<dbReference type="AlphaFoldDB" id="A0A2K2EY05"/>